<dbReference type="GO" id="GO:0016020">
    <property type="term" value="C:membrane"/>
    <property type="evidence" value="ECO:0007669"/>
    <property type="project" value="TreeGrafter"/>
</dbReference>
<dbReference type="OrthoDB" id="9791366at2"/>
<evidence type="ECO:0000256" key="1">
    <source>
        <dbReference type="ARBA" id="ARBA00022801"/>
    </source>
</evidence>
<comment type="caution">
    <text evidence="3">The sequence shown here is derived from an EMBL/GenBank/DDBJ whole genome shotgun (WGS) entry which is preliminary data.</text>
</comment>
<sequence length="289" mass="31624">MSSYSDGYWWSPDGLRLHYRDYGGGADGRPSLLCLPGLTRNARDFEPLAARLAGDWRLICPDMRGRAESAQAKDPMSYVPLTYLQDISRLVADLAITRFVAIGTSLGGIITMLIAATHREWLAGALLNDVGPTLEEAGLARIRTYVGIGQSHPSWVHAARALEESSRDIYPAYGLDQWLAMAKRLYRLTGAGRIVLDYDMRIAEPLRVASDEAGLDMWPVMQAFRGIPTLLLRGERSDLLSAATAERMAQEIGPDAELATVPHVGHAPLLDEPASAFAIDRLLARVLNG</sequence>
<proteinExistence type="predicted"/>
<feature type="domain" description="AB hydrolase-1" evidence="2">
    <location>
        <begin position="32"/>
        <end position="278"/>
    </location>
</feature>
<dbReference type="InterPro" id="IPR000073">
    <property type="entry name" value="AB_hydrolase_1"/>
</dbReference>
<keyword evidence="1 3" id="KW-0378">Hydrolase</keyword>
<reference evidence="3 4" key="1">
    <citation type="submission" date="2014-02" db="EMBL/GenBank/DDBJ databases">
        <title>Whole genome sequence of Sphingobium chlorophenolicum NBRC 16172.</title>
        <authorList>
            <person name="Gan H.M."/>
            <person name="Gan H.Y."/>
            <person name="Chew T.H."/>
            <person name="Savka M.A."/>
        </authorList>
    </citation>
    <scope>NUCLEOTIDE SEQUENCE [LARGE SCALE GENOMIC DNA]</scope>
    <source>
        <strain evidence="3 4">NBRC 16172</strain>
    </source>
</reference>
<protein>
    <submittedName>
        <fullName evidence="3">Alpha/beta hydrolase</fullName>
    </submittedName>
</protein>
<dbReference type="PATRIC" id="fig|46429.4.peg.2911"/>
<dbReference type="InterPro" id="IPR029058">
    <property type="entry name" value="AB_hydrolase_fold"/>
</dbReference>
<accession>A0A081RC42</accession>
<gene>
    <name evidence="3" type="ORF">BV95_02938</name>
</gene>
<dbReference type="EMBL" id="JFHR01000035">
    <property type="protein sequence ID" value="KEQ52765.1"/>
    <property type="molecule type" value="Genomic_DNA"/>
</dbReference>
<organism evidence="3 4">
    <name type="scientific">Sphingobium chlorophenolicum</name>
    <dbReference type="NCBI Taxonomy" id="46429"/>
    <lineage>
        <taxon>Bacteria</taxon>
        <taxon>Pseudomonadati</taxon>
        <taxon>Pseudomonadota</taxon>
        <taxon>Alphaproteobacteria</taxon>
        <taxon>Sphingomonadales</taxon>
        <taxon>Sphingomonadaceae</taxon>
        <taxon>Sphingobium</taxon>
    </lineage>
</organism>
<dbReference type="Proteomes" id="UP000028411">
    <property type="component" value="Unassembled WGS sequence"/>
</dbReference>
<evidence type="ECO:0000313" key="4">
    <source>
        <dbReference type="Proteomes" id="UP000028411"/>
    </source>
</evidence>
<dbReference type="PANTHER" id="PTHR43798:SF31">
    <property type="entry name" value="AB HYDROLASE SUPERFAMILY PROTEIN YCLE"/>
    <property type="match status" value="1"/>
</dbReference>
<dbReference type="SUPFAM" id="SSF53474">
    <property type="entry name" value="alpha/beta-Hydrolases"/>
    <property type="match status" value="1"/>
</dbReference>
<evidence type="ECO:0000313" key="3">
    <source>
        <dbReference type="EMBL" id="KEQ52765.1"/>
    </source>
</evidence>
<dbReference type="Gene3D" id="3.40.50.1820">
    <property type="entry name" value="alpha/beta hydrolase"/>
    <property type="match status" value="1"/>
</dbReference>
<name>A0A081RC42_SPHCR</name>
<dbReference type="RefSeq" id="WP_037453292.1">
    <property type="nucleotide sequence ID" value="NZ_JFHR01000035.1"/>
</dbReference>
<dbReference type="GO" id="GO:0016787">
    <property type="term" value="F:hydrolase activity"/>
    <property type="evidence" value="ECO:0007669"/>
    <property type="project" value="UniProtKB-KW"/>
</dbReference>
<dbReference type="eggNOG" id="COG0596">
    <property type="taxonomic scope" value="Bacteria"/>
</dbReference>
<evidence type="ECO:0000259" key="2">
    <source>
        <dbReference type="Pfam" id="PF12697"/>
    </source>
</evidence>
<dbReference type="InterPro" id="IPR050266">
    <property type="entry name" value="AB_hydrolase_sf"/>
</dbReference>
<dbReference type="AlphaFoldDB" id="A0A081RC42"/>
<dbReference type="PANTHER" id="PTHR43798">
    <property type="entry name" value="MONOACYLGLYCEROL LIPASE"/>
    <property type="match status" value="1"/>
</dbReference>
<dbReference type="Pfam" id="PF12697">
    <property type="entry name" value="Abhydrolase_6"/>
    <property type="match status" value="1"/>
</dbReference>